<name>A0A7J6KST4_PEROL</name>
<proteinExistence type="predicted"/>
<protein>
    <recommendedName>
        <fullName evidence="5">Guanine nucleotide-binding protein subunit beta-like protein</fullName>
    </recommendedName>
</protein>
<accession>A0A7J6KST4</accession>
<dbReference type="PANTHER" id="PTHR19848">
    <property type="entry name" value="WD40 REPEAT PROTEIN"/>
    <property type="match status" value="1"/>
</dbReference>
<dbReference type="Proteomes" id="UP000572268">
    <property type="component" value="Unassembled WGS sequence"/>
</dbReference>
<feature type="non-terminal residue" evidence="3">
    <location>
        <position position="1"/>
    </location>
</feature>
<evidence type="ECO:0000313" key="4">
    <source>
        <dbReference type="Proteomes" id="UP000572268"/>
    </source>
</evidence>
<dbReference type="Gene3D" id="2.130.10.10">
    <property type="entry name" value="YVTN repeat-like/Quinoprotein amine dehydrogenase"/>
    <property type="match status" value="2"/>
</dbReference>
<evidence type="ECO:0000256" key="2">
    <source>
        <dbReference type="ARBA" id="ARBA00022737"/>
    </source>
</evidence>
<dbReference type="InterPro" id="IPR001680">
    <property type="entry name" value="WD40_rpt"/>
</dbReference>
<dbReference type="SMART" id="SM00320">
    <property type="entry name" value="WD40"/>
    <property type="match status" value="4"/>
</dbReference>
<keyword evidence="2" id="KW-0677">Repeat</keyword>
<dbReference type="PANTHER" id="PTHR19848:SF8">
    <property type="entry name" value="F-BOX AND WD REPEAT DOMAIN CONTAINING 7"/>
    <property type="match status" value="1"/>
</dbReference>
<dbReference type="Pfam" id="PF00400">
    <property type="entry name" value="WD40"/>
    <property type="match status" value="1"/>
</dbReference>
<dbReference type="InterPro" id="IPR036322">
    <property type="entry name" value="WD40_repeat_dom_sf"/>
</dbReference>
<reference evidence="3 4" key="1">
    <citation type="submission" date="2020-04" db="EMBL/GenBank/DDBJ databases">
        <title>Perkinsus olseni comparative genomics.</title>
        <authorList>
            <person name="Bogema D.R."/>
        </authorList>
    </citation>
    <scope>NUCLEOTIDE SEQUENCE [LARGE SCALE GENOMIC DNA]</scope>
    <source>
        <strain evidence="3">ATCC PRA-31</strain>
    </source>
</reference>
<dbReference type="SUPFAM" id="SSF50978">
    <property type="entry name" value="WD40 repeat-like"/>
    <property type="match status" value="1"/>
</dbReference>
<sequence length="294" mass="32320">TEEVATRVPVLCSDLHSWKPWVVTGGLAGEVNVYDHFMNFTLLRTSAVLGGSPVRIFPSLLGTSMFLAWGSFVGDLAVLDENSLCVNRVVRAHVGGILAFRIYVRSAVQSLLISSGADGNVKVWASLSSEPRLKRTYTMRESPDALCHRSATIVRVVPHTFVVTVGTDDGSVQVWDDLRGQWAAYAGRHSRPVSGMEFMEDRRTMITSGLTDLKIWDVLDRSCLMSWTAAATRISSILRYQGDIVVVDSDTIRLWDVSRQRLRGRFAFGFDGAVSCACIDDDVIIIGSSEGKSL</sequence>
<dbReference type="EMBL" id="JABANN010001378">
    <property type="protein sequence ID" value="KAF4649932.1"/>
    <property type="molecule type" value="Genomic_DNA"/>
</dbReference>
<evidence type="ECO:0000256" key="1">
    <source>
        <dbReference type="ARBA" id="ARBA00022574"/>
    </source>
</evidence>
<comment type="caution">
    <text evidence="3">The sequence shown here is derived from an EMBL/GenBank/DDBJ whole genome shotgun (WGS) entry which is preliminary data.</text>
</comment>
<evidence type="ECO:0008006" key="5">
    <source>
        <dbReference type="Google" id="ProtNLM"/>
    </source>
</evidence>
<dbReference type="InterPro" id="IPR015943">
    <property type="entry name" value="WD40/YVTN_repeat-like_dom_sf"/>
</dbReference>
<dbReference type="AlphaFoldDB" id="A0A7J6KST4"/>
<keyword evidence="1" id="KW-0853">WD repeat</keyword>
<evidence type="ECO:0000313" key="3">
    <source>
        <dbReference type="EMBL" id="KAF4649932.1"/>
    </source>
</evidence>
<organism evidence="3 4">
    <name type="scientific">Perkinsus olseni</name>
    <name type="common">Perkinsus atlanticus</name>
    <dbReference type="NCBI Taxonomy" id="32597"/>
    <lineage>
        <taxon>Eukaryota</taxon>
        <taxon>Sar</taxon>
        <taxon>Alveolata</taxon>
        <taxon>Perkinsozoa</taxon>
        <taxon>Perkinsea</taxon>
        <taxon>Perkinsida</taxon>
        <taxon>Perkinsidae</taxon>
        <taxon>Perkinsus</taxon>
    </lineage>
</organism>
<gene>
    <name evidence="3" type="ORF">FOL46_001339</name>
</gene>